<name>W9CDX5_SCLBF</name>
<feature type="region of interest" description="Disordered" evidence="1">
    <location>
        <begin position="599"/>
        <end position="622"/>
    </location>
</feature>
<dbReference type="OrthoDB" id="3534692at2759"/>
<gene>
    <name evidence="2" type="ORF">SBOR_5574</name>
</gene>
<evidence type="ECO:0000313" key="3">
    <source>
        <dbReference type="Proteomes" id="UP000019487"/>
    </source>
</evidence>
<sequence>MNLRASPNNESGALTTPLENHGSNCLRDHVMLLKMSNSKALTEAFSTINFLWLRRNTPWPMLVKLAVYRFLHLHNFYQIDQDDKINKLVDYLFKEGELSNDPHCRGQMMDRCNKLILSTYHWITMGLLVYNKDNLLVKSAIFQNAWNNQLSIMHIRTNHTDVEQPNNTIASEQHSHIPARMSVLNSVPELFVAVSSPVYKGKDNPSIITSDEPDIKVDLDGPVYLINCHAPQVLSEQSYSSLSNPRIPVAPALEDTLLNKTNDSYHSSASSCHGLPDFGFDVQESQVPPPNKTSVAHAIPWGKAVAGNINFSKDPVCHNYPSEASFLHQLDIFKSAAHLLVSTPNKFSRIVSYEAMVLIWQRDEFTFFNASWSSGFTIDINDDKDLIRARQRIWDGFWMFVDGHHEFTGQNFQVFTNPKLPHVPLVPLKRPMNSTLVFQGHCPRGDEKRLSSDDSNGTARRNSSARSSGQASNENASSSGKGNQRFGQASVPQKLPQLPQRPVGRQRKTNQKTNISQPKSVNAQQSQQQWSRQFRSLTGSEKSVPQLNPLSHGLTQTHTSDFQPNNLDIQPQGKVPITGHVQSTLGRSNSTLNIRKLSTTSTIQPSSTTLLPTNTPTIPRSNHQLTPTIQFRIQLSPTGPFSTPYPKWILGTPGKPPVTIPQLFSWFINITRIDHKQGLDSLTCRLKDAVPVPIVYTVSRNESGSVDGVAVDALAKLRKDIKRECEKAGRLVLGLKKFEIFVGVTVTGDEGGRGEGGVLVKEGVSRPVLGEEW</sequence>
<evidence type="ECO:0000313" key="2">
    <source>
        <dbReference type="EMBL" id="ESZ94048.1"/>
    </source>
</evidence>
<feature type="compositionally biased region" description="Polar residues" evidence="1">
    <location>
        <begin position="537"/>
        <end position="554"/>
    </location>
</feature>
<organism evidence="2 3">
    <name type="scientific">Sclerotinia borealis (strain F-4128)</name>
    <dbReference type="NCBI Taxonomy" id="1432307"/>
    <lineage>
        <taxon>Eukaryota</taxon>
        <taxon>Fungi</taxon>
        <taxon>Dikarya</taxon>
        <taxon>Ascomycota</taxon>
        <taxon>Pezizomycotina</taxon>
        <taxon>Leotiomycetes</taxon>
        <taxon>Helotiales</taxon>
        <taxon>Sclerotiniaceae</taxon>
        <taxon>Sclerotinia</taxon>
    </lineage>
</organism>
<feature type="region of interest" description="Disordered" evidence="1">
    <location>
        <begin position="437"/>
        <end position="554"/>
    </location>
</feature>
<reference evidence="2 3" key="1">
    <citation type="journal article" date="2014" name="Genome Announc.">
        <title>Draft genome sequence of Sclerotinia borealis, a psychrophilic plant pathogenic fungus.</title>
        <authorList>
            <person name="Mardanov A.V."/>
            <person name="Beletsky A.V."/>
            <person name="Kadnikov V.V."/>
            <person name="Ignatov A.N."/>
            <person name="Ravin N.V."/>
        </authorList>
    </citation>
    <scope>NUCLEOTIDE SEQUENCE [LARGE SCALE GENOMIC DNA]</scope>
    <source>
        <strain evidence="3">F-4157</strain>
    </source>
</reference>
<protein>
    <submittedName>
        <fullName evidence="2">Uncharacterized protein</fullName>
    </submittedName>
</protein>
<dbReference type="Proteomes" id="UP000019487">
    <property type="component" value="Unassembled WGS sequence"/>
</dbReference>
<accession>W9CDX5</accession>
<comment type="caution">
    <text evidence="2">The sequence shown here is derived from an EMBL/GenBank/DDBJ whole genome shotgun (WGS) entry which is preliminary data.</text>
</comment>
<feature type="compositionally biased region" description="Polar residues" evidence="1">
    <location>
        <begin position="453"/>
        <end position="491"/>
    </location>
</feature>
<feature type="compositionally biased region" description="Basic and acidic residues" evidence="1">
    <location>
        <begin position="443"/>
        <end position="452"/>
    </location>
</feature>
<feature type="compositionally biased region" description="Polar residues" evidence="1">
    <location>
        <begin position="511"/>
        <end position="523"/>
    </location>
</feature>
<dbReference type="HOGENOM" id="CLU_361745_0_0_1"/>
<proteinExistence type="predicted"/>
<evidence type="ECO:0000256" key="1">
    <source>
        <dbReference type="SAM" id="MobiDB-lite"/>
    </source>
</evidence>
<feature type="compositionally biased region" description="Low complexity" evidence="1">
    <location>
        <begin position="524"/>
        <end position="536"/>
    </location>
</feature>
<keyword evidence="3" id="KW-1185">Reference proteome</keyword>
<feature type="compositionally biased region" description="Low complexity" evidence="1">
    <location>
        <begin position="599"/>
        <end position="619"/>
    </location>
</feature>
<dbReference type="AlphaFoldDB" id="W9CDX5"/>
<dbReference type="EMBL" id="AYSA01000271">
    <property type="protein sequence ID" value="ESZ94048.1"/>
    <property type="molecule type" value="Genomic_DNA"/>
</dbReference>